<protein>
    <recommendedName>
        <fullName evidence="1">FlgD/Vpr Ig-like domain-containing protein</fullName>
    </recommendedName>
</protein>
<dbReference type="AlphaFoldDB" id="A0A382VQ83"/>
<evidence type="ECO:0000259" key="1">
    <source>
        <dbReference type="Pfam" id="PF13860"/>
    </source>
</evidence>
<dbReference type="Pfam" id="PF13860">
    <property type="entry name" value="FlgD_ig"/>
    <property type="match status" value="1"/>
</dbReference>
<dbReference type="Gene3D" id="2.60.40.4070">
    <property type="match status" value="1"/>
</dbReference>
<gene>
    <name evidence="2" type="ORF">METZ01_LOCUS401600</name>
</gene>
<proteinExistence type="predicted"/>
<sequence>NIGSGIWTYKLVAVQPSTGVISDIVPTEFSLANNYPNPFNPTTTISFSIPKQLDVGLNIYNVIGQLVANVAKGRLDAGIHNVQWNGRDHNGNVLPSGLYFYELVGGKQFRKVKKMTLVK</sequence>
<dbReference type="NCBIfam" id="TIGR04183">
    <property type="entry name" value="Por_Secre_tail"/>
    <property type="match status" value="1"/>
</dbReference>
<feature type="domain" description="FlgD/Vpr Ig-like" evidence="1">
    <location>
        <begin position="43"/>
        <end position="102"/>
    </location>
</feature>
<reference evidence="2" key="1">
    <citation type="submission" date="2018-05" db="EMBL/GenBank/DDBJ databases">
        <authorList>
            <person name="Lanie J.A."/>
            <person name="Ng W.-L."/>
            <person name="Kazmierczak K.M."/>
            <person name="Andrzejewski T.M."/>
            <person name="Davidsen T.M."/>
            <person name="Wayne K.J."/>
            <person name="Tettelin H."/>
            <person name="Glass J.I."/>
            <person name="Rusch D."/>
            <person name="Podicherti R."/>
            <person name="Tsui H.-C.T."/>
            <person name="Winkler M.E."/>
        </authorList>
    </citation>
    <scope>NUCLEOTIDE SEQUENCE</scope>
</reference>
<dbReference type="InterPro" id="IPR026444">
    <property type="entry name" value="Secre_tail"/>
</dbReference>
<dbReference type="EMBL" id="UINC01153818">
    <property type="protein sequence ID" value="SVD48746.1"/>
    <property type="molecule type" value="Genomic_DNA"/>
</dbReference>
<dbReference type="InterPro" id="IPR025965">
    <property type="entry name" value="FlgD/Vpr_Ig-like"/>
</dbReference>
<evidence type="ECO:0000313" key="2">
    <source>
        <dbReference type="EMBL" id="SVD48746.1"/>
    </source>
</evidence>
<feature type="non-terminal residue" evidence="2">
    <location>
        <position position="1"/>
    </location>
</feature>
<name>A0A382VQ83_9ZZZZ</name>
<organism evidence="2">
    <name type="scientific">marine metagenome</name>
    <dbReference type="NCBI Taxonomy" id="408172"/>
    <lineage>
        <taxon>unclassified sequences</taxon>
        <taxon>metagenomes</taxon>
        <taxon>ecological metagenomes</taxon>
    </lineage>
</organism>
<accession>A0A382VQ83</accession>